<reference evidence="18 19" key="1">
    <citation type="journal article" date="2024" name="Nat. Commun.">
        <title>Phylogenomics reveals the evolutionary origins of lichenization in chlorophyte algae.</title>
        <authorList>
            <person name="Puginier C."/>
            <person name="Libourel C."/>
            <person name="Otte J."/>
            <person name="Skaloud P."/>
            <person name="Haon M."/>
            <person name="Grisel S."/>
            <person name="Petersen M."/>
            <person name="Berrin J.G."/>
            <person name="Delaux P.M."/>
            <person name="Dal Grande F."/>
            <person name="Keller J."/>
        </authorList>
    </citation>
    <scope>NUCLEOTIDE SEQUENCE [LARGE SCALE GENOMIC DNA]</scope>
    <source>
        <strain evidence="18 19">SAG 2036</strain>
    </source>
</reference>
<protein>
    <recommendedName>
        <fullName evidence="4">NADH dehydrogenase [ubiquinone] 1 beta subcomplex subunit 11, mitochondrial</fullName>
    </recommendedName>
    <alternativeName>
        <fullName evidence="15">Complex I-ESSS</fullName>
    </alternativeName>
    <alternativeName>
        <fullName evidence="14">NADH-ubiquinone oxidoreductase ESSS subunit</fullName>
    </alternativeName>
</protein>
<evidence type="ECO:0000256" key="15">
    <source>
        <dbReference type="ARBA" id="ARBA00031387"/>
    </source>
</evidence>
<evidence type="ECO:0000256" key="10">
    <source>
        <dbReference type="ARBA" id="ARBA00022982"/>
    </source>
</evidence>
<dbReference type="GO" id="GO:0005743">
    <property type="term" value="C:mitochondrial inner membrane"/>
    <property type="evidence" value="ECO:0007669"/>
    <property type="project" value="UniProtKB-SubCell"/>
</dbReference>
<evidence type="ECO:0000256" key="14">
    <source>
        <dbReference type="ARBA" id="ARBA00030753"/>
    </source>
</evidence>
<accession>A0AAW1PC65</accession>
<keyword evidence="19" id="KW-1185">Reference proteome</keyword>
<evidence type="ECO:0000256" key="17">
    <source>
        <dbReference type="SAM" id="MobiDB-lite"/>
    </source>
</evidence>
<evidence type="ECO:0000256" key="1">
    <source>
        <dbReference type="ARBA" id="ARBA00003195"/>
    </source>
</evidence>
<evidence type="ECO:0000256" key="4">
    <source>
        <dbReference type="ARBA" id="ARBA00018632"/>
    </source>
</evidence>
<sequence>MSSLRRLTLSNIKHWRPRAGGESKGFFTPGTQDRAAGRLFNETPPPPGYKRKWESWEAPWYTAMALTVVILGVGLPARPDSRQTTWARKEAIKELKAEGQL</sequence>
<evidence type="ECO:0000256" key="12">
    <source>
        <dbReference type="ARBA" id="ARBA00023128"/>
    </source>
</evidence>
<keyword evidence="13" id="KW-0472">Membrane</keyword>
<evidence type="ECO:0000256" key="8">
    <source>
        <dbReference type="ARBA" id="ARBA00022792"/>
    </source>
</evidence>
<feature type="region of interest" description="Disordered" evidence="17">
    <location>
        <begin position="20"/>
        <end position="48"/>
    </location>
</feature>
<keyword evidence="9" id="KW-0809">Transit peptide</keyword>
<comment type="similarity">
    <text evidence="3">Belongs to the complex I NDUFB11 subunit family.</text>
</comment>
<name>A0AAW1PC65_9CHLO</name>
<comment type="subcellular location">
    <subcellularLocation>
        <location evidence="2">Mitochondrion inner membrane</location>
        <topology evidence="2">Single-pass membrane protein</topology>
    </subcellularLocation>
</comment>
<evidence type="ECO:0000256" key="5">
    <source>
        <dbReference type="ARBA" id="ARBA00022448"/>
    </source>
</evidence>
<evidence type="ECO:0000256" key="16">
    <source>
        <dbReference type="ARBA" id="ARBA00046528"/>
    </source>
</evidence>
<keyword evidence="8" id="KW-0999">Mitochondrion inner membrane</keyword>
<keyword evidence="5" id="KW-0813">Transport</keyword>
<evidence type="ECO:0000256" key="7">
    <source>
        <dbReference type="ARBA" id="ARBA00022692"/>
    </source>
</evidence>
<dbReference type="EMBL" id="JALJOQ010000031">
    <property type="protein sequence ID" value="KAK9807360.1"/>
    <property type="molecule type" value="Genomic_DNA"/>
</dbReference>
<organism evidence="18 19">
    <name type="scientific">Symbiochloris irregularis</name>
    <dbReference type="NCBI Taxonomy" id="706552"/>
    <lineage>
        <taxon>Eukaryota</taxon>
        <taxon>Viridiplantae</taxon>
        <taxon>Chlorophyta</taxon>
        <taxon>core chlorophytes</taxon>
        <taxon>Trebouxiophyceae</taxon>
        <taxon>Trebouxiales</taxon>
        <taxon>Trebouxiaceae</taxon>
        <taxon>Symbiochloris</taxon>
    </lineage>
</organism>
<keyword evidence="12" id="KW-0496">Mitochondrion</keyword>
<comment type="function">
    <text evidence="1">Accessory subunit of the mitochondrial membrane respiratory chain NADH dehydrogenase (Complex I), that is believed not to be involved in catalysis. Complex I functions in the transfer of electrons from NADH to the respiratory chain. The immediate electron acceptor for the enzyme is believed to be ubiquinone.</text>
</comment>
<keyword evidence="6" id="KW-0679">Respiratory chain</keyword>
<evidence type="ECO:0000256" key="3">
    <source>
        <dbReference type="ARBA" id="ARBA00008915"/>
    </source>
</evidence>
<keyword evidence="7" id="KW-0812">Transmembrane</keyword>
<evidence type="ECO:0000313" key="18">
    <source>
        <dbReference type="EMBL" id="KAK9807360.1"/>
    </source>
</evidence>
<keyword evidence="11" id="KW-1133">Transmembrane helix</keyword>
<dbReference type="AlphaFoldDB" id="A0AAW1PC65"/>
<evidence type="ECO:0000313" key="19">
    <source>
        <dbReference type="Proteomes" id="UP001465755"/>
    </source>
</evidence>
<evidence type="ECO:0000256" key="13">
    <source>
        <dbReference type="ARBA" id="ARBA00023136"/>
    </source>
</evidence>
<dbReference type="InterPro" id="IPR019329">
    <property type="entry name" value="NADH_UbQ_OxRdtase_ESSS_su"/>
</dbReference>
<keyword evidence="10" id="KW-0249">Electron transport</keyword>
<evidence type="ECO:0000256" key="6">
    <source>
        <dbReference type="ARBA" id="ARBA00022660"/>
    </source>
</evidence>
<evidence type="ECO:0000256" key="11">
    <source>
        <dbReference type="ARBA" id="ARBA00022989"/>
    </source>
</evidence>
<dbReference type="Proteomes" id="UP001465755">
    <property type="component" value="Unassembled WGS sequence"/>
</dbReference>
<proteinExistence type="inferred from homology"/>
<dbReference type="Pfam" id="PF10183">
    <property type="entry name" value="ESSS"/>
    <property type="match status" value="1"/>
</dbReference>
<gene>
    <name evidence="18" type="ORF">WJX73_006175</name>
</gene>
<dbReference type="PANTHER" id="PTHR40637:SF1">
    <property type="entry name" value="ESSS SUBUNIT OF NADH:UBIQUINONE OXIDOREDUCTASE (COMPLEX I) PROTEIN"/>
    <property type="match status" value="1"/>
</dbReference>
<evidence type="ECO:0000256" key="2">
    <source>
        <dbReference type="ARBA" id="ARBA00004434"/>
    </source>
</evidence>
<comment type="subunit">
    <text evidence="16">Complex I is composed of 45 different subunits. Interacts with BCAP31.</text>
</comment>
<evidence type="ECO:0000256" key="9">
    <source>
        <dbReference type="ARBA" id="ARBA00022946"/>
    </source>
</evidence>
<dbReference type="PANTHER" id="PTHR40637">
    <property type="entry name" value="ESSS SUBUNIT OF NADH:UBIQUINONE OXIDOREDUCTASE (COMPLEX I) PROTEIN"/>
    <property type="match status" value="1"/>
</dbReference>
<comment type="caution">
    <text evidence="18">The sequence shown here is derived from an EMBL/GenBank/DDBJ whole genome shotgun (WGS) entry which is preliminary data.</text>
</comment>